<dbReference type="PROSITE" id="PS01009">
    <property type="entry name" value="CRISP_1"/>
    <property type="match status" value="1"/>
</dbReference>
<feature type="domain" description="SCP" evidence="4">
    <location>
        <begin position="43"/>
        <end position="201"/>
    </location>
</feature>
<keyword evidence="3" id="KW-0732">Signal</keyword>
<evidence type="ECO:0000256" key="1">
    <source>
        <dbReference type="ARBA" id="ARBA00004613"/>
    </source>
</evidence>
<keyword evidence="2" id="KW-0964">Secreted</keyword>
<dbReference type="RefSeq" id="XP_017774053.1">
    <property type="nucleotide sequence ID" value="XM_017918564.1"/>
</dbReference>
<comment type="subcellular location">
    <subcellularLocation>
        <location evidence="1">Secreted</location>
    </subcellularLocation>
</comment>
<keyword evidence="5" id="KW-1185">Reference proteome</keyword>
<reference evidence="6" key="1">
    <citation type="submission" date="2025-08" db="UniProtKB">
        <authorList>
            <consortium name="RefSeq"/>
        </authorList>
    </citation>
    <scope>IDENTIFICATION</scope>
    <source>
        <tissue evidence="6">Whole Larva</tissue>
    </source>
</reference>
<gene>
    <name evidence="6" type="primary">LOC108560851</name>
</gene>
<evidence type="ECO:0000313" key="6">
    <source>
        <dbReference type="RefSeq" id="XP_017774053.1"/>
    </source>
</evidence>
<organism evidence="5 6">
    <name type="scientific">Nicrophorus vespilloides</name>
    <name type="common">Boreal carrion beetle</name>
    <dbReference type="NCBI Taxonomy" id="110193"/>
    <lineage>
        <taxon>Eukaryota</taxon>
        <taxon>Metazoa</taxon>
        <taxon>Ecdysozoa</taxon>
        <taxon>Arthropoda</taxon>
        <taxon>Hexapoda</taxon>
        <taxon>Insecta</taxon>
        <taxon>Pterygota</taxon>
        <taxon>Neoptera</taxon>
        <taxon>Endopterygota</taxon>
        <taxon>Coleoptera</taxon>
        <taxon>Polyphaga</taxon>
        <taxon>Staphyliniformia</taxon>
        <taxon>Silphidae</taxon>
        <taxon>Nicrophorinae</taxon>
        <taxon>Nicrophorus</taxon>
    </lineage>
</organism>
<evidence type="ECO:0000256" key="2">
    <source>
        <dbReference type="ARBA" id="ARBA00022525"/>
    </source>
</evidence>
<dbReference type="SMART" id="SM00198">
    <property type="entry name" value="SCP"/>
    <property type="match status" value="1"/>
</dbReference>
<dbReference type="GeneID" id="108560851"/>
<name>A0ABM1MHK3_NICVS</name>
<feature type="signal peptide" evidence="3">
    <location>
        <begin position="1"/>
        <end position="26"/>
    </location>
</feature>
<evidence type="ECO:0000313" key="5">
    <source>
        <dbReference type="Proteomes" id="UP000695000"/>
    </source>
</evidence>
<dbReference type="InterPro" id="IPR035940">
    <property type="entry name" value="CAP_sf"/>
</dbReference>
<dbReference type="InterPro" id="IPR002413">
    <property type="entry name" value="V5_allergen-like"/>
</dbReference>
<dbReference type="PRINTS" id="PR00837">
    <property type="entry name" value="V5TPXLIKE"/>
</dbReference>
<proteinExistence type="predicted"/>
<dbReference type="InterPro" id="IPR014044">
    <property type="entry name" value="CAP_dom"/>
</dbReference>
<feature type="chain" id="PRO_5046690378" evidence="3">
    <location>
        <begin position="27"/>
        <end position="216"/>
    </location>
</feature>
<dbReference type="Proteomes" id="UP000695000">
    <property type="component" value="Unplaced"/>
</dbReference>
<accession>A0ABM1MHK3</accession>
<dbReference type="InterPro" id="IPR018244">
    <property type="entry name" value="Allrgn_V5/Tpx1_CS"/>
</dbReference>
<dbReference type="PANTHER" id="PTHR10334">
    <property type="entry name" value="CYSTEINE-RICH SECRETORY PROTEIN-RELATED"/>
    <property type="match status" value="1"/>
</dbReference>
<protein>
    <submittedName>
        <fullName evidence="6">Venom allergen 5-like</fullName>
    </submittedName>
</protein>
<dbReference type="PRINTS" id="PR00838">
    <property type="entry name" value="V5ALLERGEN"/>
</dbReference>
<dbReference type="InterPro" id="IPR001283">
    <property type="entry name" value="CRISP-related"/>
</dbReference>
<dbReference type="Pfam" id="PF00188">
    <property type="entry name" value="CAP"/>
    <property type="match status" value="1"/>
</dbReference>
<dbReference type="PROSITE" id="PS01010">
    <property type="entry name" value="CRISP_2"/>
    <property type="match status" value="1"/>
</dbReference>
<dbReference type="CDD" id="cd05380">
    <property type="entry name" value="CAP_euk"/>
    <property type="match status" value="1"/>
</dbReference>
<evidence type="ECO:0000259" key="4">
    <source>
        <dbReference type="SMART" id="SM00198"/>
    </source>
</evidence>
<dbReference type="Gene3D" id="3.40.33.10">
    <property type="entry name" value="CAP"/>
    <property type="match status" value="1"/>
</dbReference>
<evidence type="ECO:0000256" key="3">
    <source>
        <dbReference type="SAM" id="SignalP"/>
    </source>
</evidence>
<dbReference type="SUPFAM" id="SSF55797">
    <property type="entry name" value="PR-1-like"/>
    <property type="match status" value="1"/>
</dbReference>
<sequence length="216" mass="24292">MVVLCSNHAMLLQLIILSASAAFAVAENCPSGGQIYARGISQQGKNDVTAAHNNFRKMIANGQVPNQPRGVNLKRMYYDDNLGNGGRIVSNTCKMSHIIMKDNRWGWVGQNLYVEWNSAKENNPVQNWSKVVTSWFNEHKDFRYPNTAVSGKQVGHYTQVVWADSNYVGCDFIYYYDVNQPKYPYAKLYTCNYGPGGNYNNQAPYRTGSSGCENLC</sequence>